<gene>
    <name evidence="11" type="ORF">MPDQ_004315</name>
</gene>
<evidence type="ECO:0000256" key="5">
    <source>
        <dbReference type="ARBA" id="ARBA00022989"/>
    </source>
</evidence>
<feature type="transmembrane region" description="Helical" evidence="9">
    <location>
        <begin position="484"/>
        <end position="507"/>
    </location>
</feature>
<reference evidence="11 12" key="1">
    <citation type="submission" date="2019-06" db="EMBL/GenBank/DDBJ databases">
        <title>Wine fermentation using esterase from Monascus purpureus.</title>
        <authorList>
            <person name="Geng C."/>
            <person name="Zhang Y."/>
        </authorList>
    </citation>
    <scope>NUCLEOTIDE SEQUENCE [LARGE SCALE GENOMIC DNA]</scope>
    <source>
        <strain evidence="11">HQ1</strain>
    </source>
</reference>
<feature type="transmembrane region" description="Helical" evidence="9">
    <location>
        <begin position="189"/>
        <end position="211"/>
    </location>
</feature>
<feature type="region of interest" description="Disordered" evidence="8">
    <location>
        <begin position="1"/>
        <end position="26"/>
    </location>
</feature>
<feature type="transmembrane region" description="Helical" evidence="9">
    <location>
        <begin position="371"/>
        <end position="393"/>
    </location>
</feature>
<sequence>MKDTGDTIVTTTQRVDAENENTPDDSRGNVVVQPVKTWKGYLWDTWELPPDQRWLLFKLDAFVLTFASIGYFLKNIDQSNVNNAFLSGMKEDLGMYGNQLVTSTSIWTVGYVIGQIPSNILLTRVSPRWVIPSLEVGWGIATVCTSVVKSYRSLYALRFLVGLFESGFYPGIHYLLGSWYTPREIGKRAMVFWLAGSIGTLFSGFLQAAAYTNLDGTNGISGWRWLFIIDGIITLPLALAGYIFFPNMPQAGKKTWWTSHEEHLLSVERMQSIGRAGKQPWTREKVQRILLSWHTYLLPLLYIVWNNGFPQAAMGYWLKSFNSNPPPVPGKAYSVAQINNLPLPTTAIFIVMALIWGWLSDGPCRGARWPFIYAGAVITLIFCILLLKVPLYSNINGRMVIYWLSNIGNGAGPLILSWINEICSDDTEKRALLVAMANDLAYVVQAVVSFLSLTFKDPGPNELESKAPNFVWKTSAFPRAAKGYSWSIGLQALLIVVTATIQVLLALDRKKAARKDAETAAVQPINRSSLEAEGGAKLVRVSEVKYIGPEQVSE</sequence>
<dbReference type="Pfam" id="PF07690">
    <property type="entry name" value="MFS_1"/>
    <property type="match status" value="1"/>
</dbReference>
<dbReference type="SUPFAM" id="SSF103473">
    <property type="entry name" value="MFS general substrate transporter"/>
    <property type="match status" value="1"/>
</dbReference>
<dbReference type="AlphaFoldDB" id="A0A507QJG2"/>
<dbReference type="PANTHER" id="PTHR43791">
    <property type="entry name" value="PERMEASE-RELATED"/>
    <property type="match status" value="1"/>
</dbReference>
<feature type="transmembrane region" description="Helical" evidence="9">
    <location>
        <begin position="155"/>
        <end position="177"/>
    </location>
</feature>
<keyword evidence="3" id="KW-1003">Cell membrane</keyword>
<feature type="transmembrane region" description="Helical" evidence="9">
    <location>
        <begin position="431"/>
        <end position="455"/>
    </location>
</feature>
<dbReference type="InterPro" id="IPR011701">
    <property type="entry name" value="MFS"/>
</dbReference>
<dbReference type="PANTHER" id="PTHR43791:SF39">
    <property type="entry name" value="TRANSPORTER LIZ1_SEO1, PUTATIVE (AFU_ORTHOLOGUE AFUA_3G00980)-RELATED"/>
    <property type="match status" value="1"/>
</dbReference>
<dbReference type="GO" id="GO:0022857">
    <property type="term" value="F:transmembrane transporter activity"/>
    <property type="evidence" value="ECO:0007669"/>
    <property type="project" value="InterPro"/>
</dbReference>
<dbReference type="STRING" id="5098.A0A507QJG2"/>
<feature type="transmembrane region" description="Helical" evidence="9">
    <location>
        <begin position="54"/>
        <end position="73"/>
    </location>
</feature>
<comment type="caution">
    <text evidence="11">The sequence shown here is derived from an EMBL/GenBank/DDBJ whole genome shotgun (WGS) entry which is preliminary data.</text>
</comment>
<keyword evidence="12" id="KW-1185">Reference proteome</keyword>
<evidence type="ECO:0000313" key="11">
    <source>
        <dbReference type="EMBL" id="TQB67943.1"/>
    </source>
</evidence>
<feature type="transmembrane region" description="Helical" evidence="9">
    <location>
        <begin position="223"/>
        <end position="245"/>
    </location>
</feature>
<evidence type="ECO:0000256" key="4">
    <source>
        <dbReference type="ARBA" id="ARBA00022692"/>
    </source>
</evidence>
<organism evidence="11 12">
    <name type="scientific">Monascus purpureus</name>
    <name type="common">Red mold</name>
    <name type="synonym">Monascus anka</name>
    <dbReference type="NCBI Taxonomy" id="5098"/>
    <lineage>
        <taxon>Eukaryota</taxon>
        <taxon>Fungi</taxon>
        <taxon>Dikarya</taxon>
        <taxon>Ascomycota</taxon>
        <taxon>Pezizomycotina</taxon>
        <taxon>Eurotiomycetes</taxon>
        <taxon>Eurotiomycetidae</taxon>
        <taxon>Eurotiales</taxon>
        <taxon>Aspergillaceae</taxon>
        <taxon>Monascus</taxon>
    </lineage>
</organism>
<feature type="domain" description="Major facilitator superfamily (MFS) profile" evidence="10">
    <location>
        <begin position="63"/>
        <end position="510"/>
    </location>
</feature>
<dbReference type="PROSITE" id="PS50850">
    <property type="entry name" value="MFS"/>
    <property type="match status" value="1"/>
</dbReference>
<accession>A0A507QJG2</accession>
<feature type="transmembrane region" description="Helical" evidence="9">
    <location>
        <begin position="399"/>
        <end position="419"/>
    </location>
</feature>
<evidence type="ECO:0000256" key="9">
    <source>
        <dbReference type="SAM" id="Phobius"/>
    </source>
</evidence>
<dbReference type="InterPro" id="IPR036259">
    <property type="entry name" value="MFS_trans_sf"/>
</dbReference>
<dbReference type="Proteomes" id="UP000319663">
    <property type="component" value="Unassembled WGS sequence"/>
</dbReference>
<keyword evidence="2" id="KW-0813">Transport</keyword>
<feature type="transmembrane region" description="Helical" evidence="9">
    <location>
        <begin position="93"/>
        <end position="113"/>
    </location>
</feature>
<dbReference type="EMBL" id="VIFY01000278">
    <property type="protein sequence ID" value="TQB67943.1"/>
    <property type="molecule type" value="Genomic_DNA"/>
</dbReference>
<dbReference type="InterPro" id="IPR020846">
    <property type="entry name" value="MFS_dom"/>
</dbReference>
<keyword evidence="5 9" id="KW-1133">Transmembrane helix</keyword>
<evidence type="ECO:0000256" key="7">
    <source>
        <dbReference type="ARBA" id="ARBA00037968"/>
    </source>
</evidence>
<evidence type="ECO:0000256" key="1">
    <source>
        <dbReference type="ARBA" id="ARBA00004651"/>
    </source>
</evidence>
<dbReference type="FunFam" id="1.20.1250.20:FF:000386">
    <property type="entry name" value="MFS general substrate transporter"/>
    <property type="match status" value="1"/>
</dbReference>
<evidence type="ECO:0000256" key="2">
    <source>
        <dbReference type="ARBA" id="ARBA00022448"/>
    </source>
</evidence>
<keyword evidence="6 9" id="KW-0472">Membrane</keyword>
<comment type="similarity">
    <text evidence="7">Belongs to the major facilitator superfamily. Allantoate permease family.</text>
</comment>
<feature type="transmembrane region" description="Helical" evidence="9">
    <location>
        <begin position="341"/>
        <end position="359"/>
    </location>
</feature>
<evidence type="ECO:0000313" key="12">
    <source>
        <dbReference type="Proteomes" id="UP000319663"/>
    </source>
</evidence>
<proteinExistence type="inferred from homology"/>
<keyword evidence="4 9" id="KW-0812">Transmembrane</keyword>
<protein>
    <recommendedName>
        <fullName evidence="10">Major facilitator superfamily (MFS) profile domain-containing protein</fullName>
    </recommendedName>
</protein>
<evidence type="ECO:0000259" key="10">
    <source>
        <dbReference type="PROSITE" id="PS50850"/>
    </source>
</evidence>
<evidence type="ECO:0000256" key="3">
    <source>
        <dbReference type="ARBA" id="ARBA00022475"/>
    </source>
</evidence>
<name>A0A507QJG2_MONPU</name>
<evidence type="ECO:0000256" key="6">
    <source>
        <dbReference type="ARBA" id="ARBA00023136"/>
    </source>
</evidence>
<dbReference type="OrthoDB" id="3639251at2759"/>
<dbReference type="Gene3D" id="1.20.1250.20">
    <property type="entry name" value="MFS general substrate transporter like domains"/>
    <property type="match status" value="2"/>
</dbReference>
<comment type="subcellular location">
    <subcellularLocation>
        <location evidence="1">Cell membrane</location>
        <topology evidence="1">Multi-pass membrane protein</topology>
    </subcellularLocation>
</comment>
<dbReference type="GO" id="GO:0005886">
    <property type="term" value="C:plasma membrane"/>
    <property type="evidence" value="ECO:0007669"/>
    <property type="project" value="UniProtKB-SubCell"/>
</dbReference>
<dbReference type="FunFam" id="1.20.1250.20:FF:000065">
    <property type="entry name" value="Putative MFS pantothenate transporter"/>
    <property type="match status" value="1"/>
</dbReference>
<evidence type="ECO:0000256" key="8">
    <source>
        <dbReference type="SAM" id="MobiDB-lite"/>
    </source>
</evidence>